<keyword evidence="2 8" id="KW-0813">Transport</keyword>
<sequence length="278" mass="29300">MSGETILGRRPVEILARAALRAATALVLAYIAMPLALVVWLSFMAGEIMVVPPEGYSLRWYGVAWNQDQLRSGFVTSLWVAAVATTLGLLVTVPASFALARGRFPGREAVLQLLMSPLIVPGIVIGASIYVFLVQVEIETGLPLAGSAWGIVVAHLLLTVPWCVRLVTANLVGVNRSVEEAALSLGASPLVTALTVTLPMIWPGLVAAAVFGFVVSFGNIEVSLFLVAPGQTTLPIAILQYLQWKIDPTIAAVSVAQIVLIGAALVATSRITNLGKVV</sequence>
<proteinExistence type="inferred from homology"/>
<keyword evidence="3" id="KW-1003">Cell membrane</keyword>
<evidence type="ECO:0000259" key="9">
    <source>
        <dbReference type="PROSITE" id="PS50928"/>
    </source>
</evidence>
<dbReference type="InterPro" id="IPR000515">
    <property type="entry name" value="MetI-like"/>
</dbReference>
<feature type="transmembrane region" description="Helical" evidence="8">
    <location>
        <begin position="78"/>
        <end position="99"/>
    </location>
</feature>
<evidence type="ECO:0000256" key="6">
    <source>
        <dbReference type="ARBA" id="ARBA00022989"/>
    </source>
</evidence>
<dbReference type="GO" id="GO:0055085">
    <property type="term" value="P:transmembrane transport"/>
    <property type="evidence" value="ECO:0007669"/>
    <property type="project" value="InterPro"/>
</dbReference>
<evidence type="ECO:0000256" key="7">
    <source>
        <dbReference type="ARBA" id="ARBA00023136"/>
    </source>
</evidence>
<dbReference type="GO" id="GO:0005886">
    <property type="term" value="C:plasma membrane"/>
    <property type="evidence" value="ECO:0007669"/>
    <property type="project" value="UniProtKB-SubCell"/>
</dbReference>
<dbReference type="Gene3D" id="1.10.3720.10">
    <property type="entry name" value="MetI-like"/>
    <property type="match status" value="1"/>
</dbReference>
<keyword evidence="7 8" id="KW-0472">Membrane</keyword>
<protein>
    <submittedName>
        <fullName evidence="10">ABC transporter permease</fullName>
    </submittedName>
</protein>
<keyword evidence="6 8" id="KW-1133">Transmembrane helix</keyword>
<comment type="similarity">
    <text evidence="8">Belongs to the binding-protein-dependent transport system permease family.</text>
</comment>
<evidence type="ECO:0000256" key="4">
    <source>
        <dbReference type="ARBA" id="ARBA00022519"/>
    </source>
</evidence>
<keyword evidence="11" id="KW-1185">Reference proteome</keyword>
<keyword evidence="4" id="KW-0997">Cell inner membrane</keyword>
<evidence type="ECO:0000256" key="2">
    <source>
        <dbReference type="ARBA" id="ARBA00022448"/>
    </source>
</evidence>
<dbReference type="SUPFAM" id="SSF161098">
    <property type="entry name" value="MetI-like"/>
    <property type="match status" value="1"/>
</dbReference>
<dbReference type="InterPro" id="IPR035906">
    <property type="entry name" value="MetI-like_sf"/>
</dbReference>
<comment type="caution">
    <text evidence="10">The sequence shown here is derived from an EMBL/GenBank/DDBJ whole genome shotgun (WGS) entry which is preliminary data.</text>
</comment>
<gene>
    <name evidence="10" type="ORF">FF100_29475</name>
</gene>
<feature type="transmembrane region" description="Helical" evidence="8">
    <location>
        <begin position="181"/>
        <end position="202"/>
    </location>
</feature>
<keyword evidence="5 8" id="KW-0812">Transmembrane</keyword>
<evidence type="ECO:0000313" key="11">
    <source>
        <dbReference type="Proteomes" id="UP000305267"/>
    </source>
</evidence>
<evidence type="ECO:0000256" key="3">
    <source>
        <dbReference type="ARBA" id="ARBA00022475"/>
    </source>
</evidence>
<dbReference type="CDD" id="cd06261">
    <property type="entry name" value="TM_PBP2"/>
    <property type="match status" value="1"/>
</dbReference>
<dbReference type="PROSITE" id="PS50928">
    <property type="entry name" value="ABC_TM1"/>
    <property type="match status" value="1"/>
</dbReference>
<dbReference type="AlphaFoldDB" id="A0A5C4LAQ0"/>
<evidence type="ECO:0000256" key="1">
    <source>
        <dbReference type="ARBA" id="ARBA00004429"/>
    </source>
</evidence>
<dbReference type="PANTHER" id="PTHR43357:SF4">
    <property type="entry name" value="INNER MEMBRANE ABC TRANSPORTER PERMEASE PROTEIN YDCV"/>
    <property type="match status" value="1"/>
</dbReference>
<feature type="transmembrane region" description="Helical" evidence="8">
    <location>
        <begin position="111"/>
        <end position="136"/>
    </location>
</feature>
<feature type="transmembrane region" description="Helical" evidence="8">
    <location>
        <begin position="208"/>
        <end position="228"/>
    </location>
</feature>
<evidence type="ECO:0000256" key="8">
    <source>
        <dbReference type="RuleBase" id="RU363032"/>
    </source>
</evidence>
<name>A0A5C4LAQ0_9HYPH</name>
<dbReference type="RefSeq" id="WP_139039412.1">
    <property type="nucleotide sequence ID" value="NZ_VDDA01000024.1"/>
</dbReference>
<dbReference type="Proteomes" id="UP000305267">
    <property type="component" value="Unassembled WGS sequence"/>
</dbReference>
<dbReference type="Pfam" id="PF00528">
    <property type="entry name" value="BPD_transp_1"/>
    <property type="match status" value="1"/>
</dbReference>
<dbReference type="EMBL" id="VDDA01000024">
    <property type="protein sequence ID" value="TNC08335.1"/>
    <property type="molecule type" value="Genomic_DNA"/>
</dbReference>
<feature type="transmembrane region" description="Helical" evidence="8">
    <location>
        <begin position="249"/>
        <end position="268"/>
    </location>
</feature>
<accession>A0A5C4LAQ0</accession>
<organism evidence="10 11">
    <name type="scientific">Methylobacterium terricola</name>
    <dbReference type="NCBI Taxonomy" id="2583531"/>
    <lineage>
        <taxon>Bacteria</taxon>
        <taxon>Pseudomonadati</taxon>
        <taxon>Pseudomonadota</taxon>
        <taxon>Alphaproteobacteria</taxon>
        <taxon>Hyphomicrobiales</taxon>
        <taxon>Methylobacteriaceae</taxon>
        <taxon>Methylobacterium</taxon>
    </lineage>
</organism>
<feature type="domain" description="ABC transmembrane type-1" evidence="9">
    <location>
        <begin position="74"/>
        <end position="271"/>
    </location>
</feature>
<comment type="subcellular location">
    <subcellularLocation>
        <location evidence="1">Cell inner membrane</location>
        <topology evidence="1">Multi-pass membrane protein</topology>
    </subcellularLocation>
    <subcellularLocation>
        <location evidence="8">Cell membrane</location>
        <topology evidence="8">Multi-pass membrane protein</topology>
    </subcellularLocation>
</comment>
<feature type="transmembrane region" description="Helical" evidence="8">
    <location>
        <begin position="148"/>
        <end position="169"/>
    </location>
</feature>
<evidence type="ECO:0000313" key="10">
    <source>
        <dbReference type="EMBL" id="TNC08335.1"/>
    </source>
</evidence>
<feature type="transmembrane region" description="Helical" evidence="8">
    <location>
        <begin position="20"/>
        <end position="43"/>
    </location>
</feature>
<dbReference type="OrthoDB" id="9782004at2"/>
<reference evidence="10 11" key="1">
    <citation type="submission" date="2019-06" db="EMBL/GenBank/DDBJ databases">
        <title>Genome of Methylobacterium sp. 17Sr1-39.</title>
        <authorList>
            <person name="Seo T."/>
        </authorList>
    </citation>
    <scope>NUCLEOTIDE SEQUENCE [LARGE SCALE GENOMIC DNA]</scope>
    <source>
        <strain evidence="10 11">17Sr1-39</strain>
    </source>
</reference>
<evidence type="ECO:0000256" key="5">
    <source>
        <dbReference type="ARBA" id="ARBA00022692"/>
    </source>
</evidence>
<dbReference type="PANTHER" id="PTHR43357">
    <property type="entry name" value="INNER MEMBRANE ABC TRANSPORTER PERMEASE PROTEIN YDCV"/>
    <property type="match status" value="1"/>
</dbReference>